<feature type="compositionally biased region" description="Basic and acidic residues" evidence="1">
    <location>
        <begin position="254"/>
        <end position="281"/>
    </location>
</feature>
<dbReference type="OrthoDB" id="422839at2759"/>
<dbReference type="Proteomes" id="UP000053617">
    <property type="component" value="Unassembled WGS sequence"/>
</dbReference>
<accession>A0A0D2I318</accession>
<dbReference type="HOGENOM" id="CLU_947142_0_0_1"/>
<name>A0A0D2I318_9EURO</name>
<dbReference type="AlphaFoldDB" id="A0A0D2I318"/>
<dbReference type="GeneID" id="25298382"/>
<feature type="region of interest" description="Disordered" evidence="1">
    <location>
        <begin position="229"/>
        <end position="294"/>
    </location>
</feature>
<dbReference type="VEuPathDB" id="FungiDB:Z518_10311"/>
<feature type="compositionally biased region" description="Low complexity" evidence="1">
    <location>
        <begin position="243"/>
        <end position="253"/>
    </location>
</feature>
<evidence type="ECO:0000313" key="3">
    <source>
        <dbReference type="Proteomes" id="UP000053617"/>
    </source>
</evidence>
<proteinExistence type="predicted"/>
<protein>
    <submittedName>
        <fullName evidence="2">Uncharacterized protein</fullName>
    </submittedName>
</protein>
<dbReference type="Pfam" id="PF14223">
    <property type="entry name" value="Retrotran_gag_2"/>
    <property type="match status" value="1"/>
</dbReference>
<reference evidence="2 3" key="1">
    <citation type="submission" date="2015-01" db="EMBL/GenBank/DDBJ databases">
        <title>The Genome Sequence of Rhinocladiella mackenzie CBS 650.93.</title>
        <authorList>
            <consortium name="The Broad Institute Genomics Platform"/>
            <person name="Cuomo C."/>
            <person name="de Hoog S."/>
            <person name="Gorbushina A."/>
            <person name="Stielow B."/>
            <person name="Teixiera M."/>
            <person name="Abouelleil A."/>
            <person name="Chapman S.B."/>
            <person name="Priest M."/>
            <person name="Young S.K."/>
            <person name="Wortman J."/>
            <person name="Nusbaum C."/>
            <person name="Birren B."/>
        </authorList>
    </citation>
    <scope>NUCLEOTIDE SEQUENCE [LARGE SCALE GENOMIC DNA]</scope>
    <source>
        <strain evidence="2 3">CBS 650.93</strain>
    </source>
</reference>
<dbReference type="PANTHER" id="PTHR47481:SF7">
    <property type="entry name" value="CCHC-TYPE DOMAIN-CONTAINING PROTEIN"/>
    <property type="match status" value="1"/>
</dbReference>
<dbReference type="RefSeq" id="XP_013267310.1">
    <property type="nucleotide sequence ID" value="XM_013411856.1"/>
</dbReference>
<organism evidence="2 3">
    <name type="scientific">Rhinocladiella mackenziei CBS 650.93</name>
    <dbReference type="NCBI Taxonomy" id="1442369"/>
    <lineage>
        <taxon>Eukaryota</taxon>
        <taxon>Fungi</taxon>
        <taxon>Dikarya</taxon>
        <taxon>Ascomycota</taxon>
        <taxon>Pezizomycotina</taxon>
        <taxon>Eurotiomycetes</taxon>
        <taxon>Chaetothyriomycetidae</taxon>
        <taxon>Chaetothyriales</taxon>
        <taxon>Herpotrichiellaceae</taxon>
        <taxon>Rhinocladiella</taxon>
    </lineage>
</organism>
<dbReference type="PANTHER" id="PTHR47481">
    <property type="match status" value="1"/>
</dbReference>
<gene>
    <name evidence="2" type="ORF">Z518_10311</name>
</gene>
<keyword evidence="3" id="KW-1185">Reference proteome</keyword>
<evidence type="ECO:0000313" key="2">
    <source>
        <dbReference type="EMBL" id="KIX00174.1"/>
    </source>
</evidence>
<sequence length="294" mass="33414">MNQSRSNYEQWVLACKEELQSEGVIDGLTQEAPIDPDSISDNDELDSHVKAWLLDYEEEPQGGFSGQRIVANRNKWKAAARIKYKEWARLNNKALVIIYHLCDKVPQMIIAEEVTAKSAWARLSEAYKSQGFPAVYKQVSLTHTVTYRDCNTLKEYVNKIKLNRANLDALGHRWNDDVWSAVLIKGLGDSFEILTSSLLSADKGTRSFDDVIQLILDEELQKKNITTTGSIFKSHGGKGNNNGNGNNYSSKSVDPSKDKSNKKWACRTHETNSHTWKDCRQNPKNQNKFKDCQR</sequence>
<evidence type="ECO:0000256" key="1">
    <source>
        <dbReference type="SAM" id="MobiDB-lite"/>
    </source>
</evidence>
<dbReference type="EMBL" id="KN847483">
    <property type="protein sequence ID" value="KIX00174.1"/>
    <property type="molecule type" value="Genomic_DNA"/>
</dbReference>